<name>A0ABU5P247_9GAMM</name>
<dbReference type="InterPro" id="IPR050988">
    <property type="entry name" value="Mannitol_DH/Oxidoreductase"/>
</dbReference>
<dbReference type="InterPro" id="IPR036291">
    <property type="entry name" value="NAD(P)-bd_dom_sf"/>
</dbReference>
<gene>
    <name evidence="5" type="ORF">U5822_15490</name>
</gene>
<reference evidence="5 6" key="1">
    <citation type="submission" date="2023-12" db="EMBL/GenBank/DDBJ databases">
        <title>Marinobacter qingdaonensis sp. nov., isolated from the intertidal sediment of Qingdao, PR China.</title>
        <authorList>
            <person name="Li Y."/>
        </authorList>
    </citation>
    <scope>NUCLEOTIDE SEQUENCE [LARGE SCALE GENOMIC DNA]</scope>
    <source>
        <strain evidence="5 6">ASW11-75</strain>
    </source>
</reference>
<dbReference type="InterPro" id="IPR013118">
    <property type="entry name" value="Mannitol_DH_C"/>
</dbReference>
<dbReference type="Pfam" id="PF08125">
    <property type="entry name" value="Mannitol_dh_C"/>
    <property type="match status" value="1"/>
</dbReference>
<dbReference type="RefSeq" id="WP_322856510.1">
    <property type="nucleotide sequence ID" value="NZ_JAYDCJ010000003.1"/>
</dbReference>
<dbReference type="InterPro" id="IPR000669">
    <property type="entry name" value="Mannitol_DH"/>
</dbReference>
<dbReference type="SUPFAM" id="SSF48179">
    <property type="entry name" value="6-phosphogluconate dehydrogenase C-terminal domain-like"/>
    <property type="match status" value="1"/>
</dbReference>
<keyword evidence="6" id="KW-1185">Reference proteome</keyword>
<evidence type="ECO:0000256" key="1">
    <source>
        <dbReference type="ARBA" id="ARBA00023002"/>
    </source>
</evidence>
<comment type="caution">
    <text evidence="5">The sequence shown here is derived from an EMBL/GenBank/DDBJ whole genome shotgun (WGS) entry which is preliminary data.</text>
</comment>
<dbReference type="Pfam" id="PF01232">
    <property type="entry name" value="Mannitol_dh"/>
    <property type="match status" value="1"/>
</dbReference>
<dbReference type="InterPro" id="IPR013328">
    <property type="entry name" value="6PGD_dom2"/>
</dbReference>
<dbReference type="PANTHER" id="PTHR43362">
    <property type="entry name" value="MANNITOL DEHYDROGENASE DSF1-RELATED"/>
    <property type="match status" value="1"/>
</dbReference>
<sequence length="486" mass="54018">MNLNNSTLGQLNHEVSVPNYGREKLKHGIVHIGVGGFHRSHQAVYTHRLLQEKGDTDWSICGVGLRAGDKAMQQVLSSQDHLYTLIELGPEGARAPTVIGSISDFLFAPDEQDAVIEKMASQEVKIVSLTITEGGYNVDDSTGRFNADDPDVCHDLENPQQPRSVFGYLTEALRRRRERNLPPFTVMSCDNLPENGKVARGALLAFANLRDPDLAAWIEAEVSFPGSMVDRITPGTGDQHRQWLRDQYDVEDGWPVICEPFCQWVLEDDFCNGRPEWEKVGVQFTDNVAPYERMKIRLLNASHSAMAYLGYLSGYRYTHEVMADERFSQFIRNFMDEDVTPVLGPISGIDIPAYKQTLIERFSNPQMGDQLARLCMDGSSKIPKFLVPTIESLVKGGHSLSRVALVVASWALYLRGEDERGEKHKVDDPVAGRLQAAVSNRASLSQDFLGMADIFGPTLAGSTAFEDAFNAALDRLETHGVMATLE</sequence>
<evidence type="ECO:0000313" key="6">
    <source>
        <dbReference type="Proteomes" id="UP001305746"/>
    </source>
</evidence>
<feature type="domain" description="Mannitol dehydrogenase C-terminal" evidence="4">
    <location>
        <begin position="287"/>
        <end position="476"/>
    </location>
</feature>
<accession>A0ABU5P247</accession>
<dbReference type="PANTHER" id="PTHR43362:SF1">
    <property type="entry name" value="MANNITOL DEHYDROGENASE 2-RELATED"/>
    <property type="match status" value="1"/>
</dbReference>
<evidence type="ECO:0000256" key="2">
    <source>
        <dbReference type="ARBA" id="ARBA00023027"/>
    </source>
</evidence>
<feature type="domain" description="Mannitol dehydrogenase N-terminal" evidence="3">
    <location>
        <begin position="28"/>
        <end position="279"/>
    </location>
</feature>
<evidence type="ECO:0000259" key="3">
    <source>
        <dbReference type="Pfam" id="PF01232"/>
    </source>
</evidence>
<dbReference type="PRINTS" id="PR00084">
    <property type="entry name" value="MTLDHDRGNASE"/>
</dbReference>
<dbReference type="InterPro" id="IPR008927">
    <property type="entry name" value="6-PGluconate_DH-like_C_sf"/>
</dbReference>
<protein>
    <submittedName>
        <fullName evidence="5">Mannitol dehydrogenase family protein</fullName>
        <ecNumber evidence="5">1.1.1.-</ecNumber>
    </submittedName>
</protein>
<organism evidence="5 6">
    <name type="scientific">Marinobacter qingdaonensis</name>
    <dbReference type="NCBI Taxonomy" id="3108486"/>
    <lineage>
        <taxon>Bacteria</taxon>
        <taxon>Pseudomonadati</taxon>
        <taxon>Pseudomonadota</taxon>
        <taxon>Gammaproteobacteria</taxon>
        <taxon>Pseudomonadales</taxon>
        <taxon>Marinobacteraceae</taxon>
        <taxon>Marinobacter</taxon>
    </lineage>
</organism>
<evidence type="ECO:0000259" key="4">
    <source>
        <dbReference type="Pfam" id="PF08125"/>
    </source>
</evidence>
<dbReference type="PROSITE" id="PS00974">
    <property type="entry name" value="MANNITOL_DHGENASE"/>
    <property type="match status" value="1"/>
</dbReference>
<dbReference type="Proteomes" id="UP001305746">
    <property type="component" value="Unassembled WGS sequence"/>
</dbReference>
<dbReference type="Gene3D" id="1.10.1040.10">
    <property type="entry name" value="N-(1-d-carboxylethyl)-l-norvaline Dehydrogenase, domain 2"/>
    <property type="match status" value="1"/>
</dbReference>
<dbReference type="EMBL" id="JAYDCJ010000003">
    <property type="protein sequence ID" value="MEA1082077.1"/>
    <property type="molecule type" value="Genomic_DNA"/>
</dbReference>
<dbReference type="SUPFAM" id="SSF51735">
    <property type="entry name" value="NAD(P)-binding Rossmann-fold domains"/>
    <property type="match status" value="1"/>
</dbReference>
<proteinExistence type="predicted"/>
<dbReference type="Gene3D" id="3.40.50.720">
    <property type="entry name" value="NAD(P)-binding Rossmann-like Domain"/>
    <property type="match status" value="1"/>
</dbReference>
<dbReference type="InterPro" id="IPR023027">
    <property type="entry name" value="Mannitol_DH_CS"/>
</dbReference>
<dbReference type="EC" id="1.1.1.-" evidence="5"/>
<evidence type="ECO:0000313" key="5">
    <source>
        <dbReference type="EMBL" id="MEA1082077.1"/>
    </source>
</evidence>
<dbReference type="InterPro" id="IPR013131">
    <property type="entry name" value="Mannitol_DH_N"/>
</dbReference>
<keyword evidence="2" id="KW-0520">NAD</keyword>
<keyword evidence="1 5" id="KW-0560">Oxidoreductase</keyword>
<dbReference type="GO" id="GO:0016491">
    <property type="term" value="F:oxidoreductase activity"/>
    <property type="evidence" value="ECO:0007669"/>
    <property type="project" value="UniProtKB-KW"/>
</dbReference>